<dbReference type="EMBL" id="JACEIK010002922">
    <property type="protein sequence ID" value="MCD9639481.1"/>
    <property type="molecule type" value="Genomic_DNA"/>
</dbReference>
<protein>
    <submittedName>
        <fullName evidence="1">Uncharacterized protein</fullName>
    </submittedName>
</protein>
<accession>A0ABS8UZI6</accession>
<comment type="caution">
    <text evidence="1">The sequence shown here is derived from an EMBL/GenBank/DDBJ whole genome shotgun (WGS) entry which is preliminary data.</text>
</comment>
<sequence>MSDALVLCKRNPSLVDMIRRPHRTTTIAMHYSNQPKNPFYANTICSMQRRGPYSLPLHDCDPPLANAKKDHRHHIPENSDVNLTLLWHPKLTRDPPNTNQICNSIIKHVVNLLEHSKH</sequence>
<gene>
    <name evidence="1" type="ORF">HAX54_024052</name>
</gene>
<organism evidence="1 2">
    <name type="scientific">Datura stramonium</name>
    <name type="common">Jimsonweed</name>
    <name type="synonym">Common thornapple</name>
    <dbReference type="NCBI Taxonomy" id="4076"/>
    <lineage>
        <taxon>Eukaryota</taxon>
        <taxon>Viridiplantae</taxon>
        <taxon>Streptophyta</taxon>
        <taxon>Embryophyta</taxon>
        <taxon>Tracheophyta</taxon>
        <taxon>Spermatophyta</taxon>
        <taxon>Magnoliopsida</taxon>
        <taxon>eudicotyledons</taxon>
        <taxon>Gunneridae</taxon>
        <taxon>Pentapetalae</taxon>
        <taxon>asterids</taxon>
        <taxon>lamiids</taxon>
        <taxon>Solanales</taxon>
        <taxon>Solanaceae</taxon>
        <taxon>Solanoideae</taxon>
        <taxon>Datureae</taxon>
        <taxon>Datura</taxon>
    </lineage>
</organism>
<name>A0ABS8UZI6_DATST</name>
<proteinExistence type="predicted"/>
<reference evidence="1 2" key="1">
    <citation type="journal article" date="2021" name="BMC Genomics">
        <title>Datura genome reveals duplications of psychoactive alkaloid biosynthetic genes and high mutation rate following tissue culture.</title>
        <authorList>
            <person name="Rajewski A."/>
            <person name="Carter-House D."/>
            <person name="Stajich J."/>
            <person name="Litt A."/>
        </authorList>
    </citation>
    <scope>NUCLEOTIDE SEQUENCE [LARGE SCALE GENOMIC DNA]</scope>
    <source>
        <strain evidence="1">AR-01</strain>
    </source>
</reference>
<keyword evidence="2" id="KW-1185">Reference proteome</keyword>
<evidence type="ECO:0000313" key="1">
    <source>
        <dbReference type="EMBL" id="MCD9639481.1"/>
    </source>
</evidence>
<dbReference type="Proteomes" id="UP000823775">
    <property type="component" value="Unassembled WGS sequence"/>
</dbReference>
<evidence type="ECO:0000313" key="2">
    <source>
        <dbReference type="Proteomes" id="UP000823775"/>
    </source>
</evidence>